<dbReference type="CDD" id="cd02234">
    <property type="entry name" value="cupin_BLR7677-like"/>
    <property type="match status" value="1"/>
</dbReference>
<feature type="domain" description="Cupin type-2" evidence="2">
    <location>
        <begin position="64"/>
        <end position="137"/>
    </location>
</feature>
<dbReference type="RefSeq" id="WP_099954620.1">
    <property type="nucleotide sequence ID" value="NZ_CP028843.1"/>
</dbReference>
<dbReference type="Gene3D" id="2.60.120.10">
    <property type="entry name" value="Jelly Rolls"/>
    <property type="match status" value="1"/>
</dbReference>
<evidence type="ECO:0000256" key="1">
    <source>
        <dbReference type="SAM" id="SignalP"/>
    </source>
</evidence>
<name>A0A2R4WMQ5_9HYPH</name>
<evidence type="ECO:0000313" key="3">
    <source>
        <dbReference type="EMBL" id="AWB22820.1"/>
    </source>
</evidence>
<feature type="signal peptide" evidence="1">
    <location>
        <begin position="1"/>
        <end position="34"/>
    </location>
</feature>
<keyword evidence="1" id="KW-0732">Signal</keyword>
<evidence type="ECO:0000313" key="4">
    <source>
        <dbReference type="Proteomes" id="UP000244755"/>
    </source>
</evidence>
<accession>A0A2R4WMQ5</accession>
<keyword evidence="4" id="KW-1185">Reference proteome</keyword>
<dbReference type="InterPro" id="IPR011051">
    <property type="entry name" value="RmlC_Cupin_sf"/>
</dbReference>
<dbReference type="PANTHER" id="PTHR38599">
    <property type="entry name" value="CUPIN DOMAIN PROTEIN (AFU_ORTHOLOGUE AFUA_3G13620)"/>
    <property type="match status" value="1"/>
</dbReference>
<feature type="chain" id="PRO_5015329295" evidence="1">
    <location>
        <begin position="35"/>
        <end position="152"/>
    </location>
</feature>
<protein>
    <submittedName>
        <fullName evidence="3">Cupin domain-containing protein</fullName>
    </submittedName>
</protein>
<dbReference type="EMBL" id="CP028843">
    <property type="protein sequence ID" value="AWB22820.1"/>
    <property type="molecule type" value="Genomic_DNA"/>
</dbReference>
<dbReference type="Proteomes" id="UP000244755">
    <property type="component" value="Chromosome 1"/>
</dbReference>
<organism evidence="3 4">
    <name type="scientific">Methylobacterium currus</name>
    <dbReference type="NCBI Taxonomy" id="2051553"/>
    <lineage>
        <taxon>Bacteria</taxon>
        <taxon>Pseudomonadati</taxon>
        <taxon>Pseudomonadota</taxon>
        <taxon>Alphaproteobacteria</taxon>
        <taxon>Hyphomicrobiales</taxon>
        <taxon>Methylobacteriaceae</taxon>
        <taxon>Methylobacterium</taxon>
    </lineage>
</organism>
<dbReference type="AlphaFoldDB" id="A0A2R4WMQ5"/>
<dbReference type="SUPFAM" id="SSF51182">
    <property type="entry name" value="RmlC-like cupins"/>
    <property type="match status" value="1"/>
</dbReference>
<dbReference type="Pfam" id="PF07883">
    <property type="entry name" value="Cupin_2"/>
    <property type="match status" value="1"/>
</dbReference>
<gene>
    <name evidence="3" type="ORF">DA075_19485</name>
</gene>
<dbReference type="InterPro" id="IPR014710">
    <property type="entry name" value="RmlC-like_jellyroll"/>
</dbReference>
<reference evidence="3 4" key="1">
    <citation type="submission" date="2018-04" db="EMBL/GenBank/DDBJ databases">
        <title>Methylobacterium sp. PR1016A genome.</title>
        <authorList>
            <person name="Park W."/>
        </authorList>
    </citation>
    <scope>NUCLEOTIDE SEQUENCE [LARGE SCALE GENOMIC DNA]</scope>
    <source>
        <strain evidence="3 4">PR1016A</strain>
    </source>
</reference>
<dbReference type="InterPro" id="IPR013096">
    <property type="entry name" value="Cupin_2"/>
</dbReference>
<sequence length="152" mass="16028">MRKTLLRKTLLLKTLLRFGLLAGLLGGSGLPAAAADLQAGEARVTPIFDHPLPTVSGKSLRGVLVEYGPGGSSPAHRHAASAFITATVIEGAIRSRVNDGPERVYRAGESFVEQPGDHHAVSANASATERSRLLAVFVVDTEDRALTVPDRP</sequence>
<dbReference type="OrthoDB" id="9813436at2"/>
<proteinExistence type="predicted"/>
<dbReference type="KEGG" id="mee:DA075_19485"/>
<evidence type="ECO:0000259" key="2">
    <source>
        <dbReference type="Pfam" id="PF07883"/>
    </source>
</evidence>
<dbReference type="PANTHER" id="PTHR38599:SF1">
    <property type="entry name" value="CUPIN DOMAIN PROTEIN (AFU_ORTHOLOGUE AFUA_3G13620)"/>
    <property type="match status" value="1"/>
</dbReference>